<evidence type="ECO:0000256" key="12">
    <source>
        <dbReference type="ARBA" id="ARBA00023136"/>
    </source>
</evidence>
<evidence type="ECO:0000256" key="1">
    <source>
        <dbReference type="ARBA" id="ARBA00004167"/>
    </source>
</evidence>
<keyword evidence="12" id="KW-0472">Membrane</keyword>
<organism evidence="19 20">
    <name type="scientific">Candidatus Beckwithbacteria bacterium CG10_big_fil_rev_8_21_14_0_10_34_10</name>
    <dbReference type="NCBI Taxonomy" id="1974495"/>
    <lineage>
        <taxon>Bacteria</taxon>
        <taxon>Candidatus Beckwithiibacteriota</taxon>
    </lineage>
</organism>
<evidence type="ECO:0000313" key="20">
    <source>
        <dbReference type="Proteomes" id="UP000230093"/>
    </source>
</evidence>
<dbReference type="PROSITE" id="PS00337">
    <property type="entry name" value="BETA_LACTAMASE_D"/>
    <property type="match status" value="1"/>
</dbReference>
<comment type="caution">
    <text evidence="19">The sequence shown here is derived from an EMBL/GenBank/DDBJ whole genome shotgun (WGS) entry which is preliminary data.</text>
</comment>
<evidence type="ECO:0000256" key="8">
    <source>
        <dbReference type="ARBA" id="ARBA00022801"/>
    </source>
</evidence>
<evidence type="ECO:0000256" key="10">
    <source>
        <dbReference type="ARBA" id="ARBA00022984"/>
    </source>
</evidence>
<dbReference type="GO" id="GO:0046677">
    <property type="term" value="P:response to antibiotic"/>
    <property type="evidence" value="ECO:0007669"/>
    <property type="project" value="UniProtKB-UniRule"/>
</dbReference>
<dbReference type="AlphaFoldDB" id="A0A2H0WAH9"/>
<evidence type="ECO:0000256" key="16">
    <source>
        <dbReference type="RuleBase" id="RU361140"/>
    </source>
</evidence>
<keyword evidence="9" id="KW-0133">Cell shape</keyword>
<evidence type="ECO:0000259" key="17">
    <source>
        <dbReference type="Pfam" id="PF00905"/>
    </source>
</evidence>
<dbReference type="Pfam" id="PF03717">
    <property type="entry name" value="PBP_dimer"/>
    <property type="match status" value="1"/>
</dbReference>
<evidence type="ECO:0000256" key="7">
    <source>
        <dbReference type="ARBA" id="ARBA00022729"/>
    </source>
</evidence>
<name>A0A2H0WAH9_9BACT</name>
<dbReference type="InterPro" id="IPR005311">
    <property type="entry name" value="PBP_dimer"/>
</dbReference>
<sequence length="506" mass="56838">MRLKPIYFKIFLSFIFFFLLSRLFYLQIVKGEENLSSSRENRIKLVKTPALRGVIYDTEGKILVRNQENGRYYLYPQETSHLLGYVGEATEEEIKKYQLSLGDLIGKMGIEKQYDDVLRGKNGGVLIETDALGNEIREVKKIEPQTGTDIYLNLNLDLQKKALDLLKDKKGAIIVTQPKTGAVLALVSSPSFNPNLFTLKAENEDNASSFEDKRNEEITKLFENSAQPMFNRAIAGLYPPGSTFKIVTAIAGLEEKKISKETKVEDTGEIKVGEYTYGNWYFRQYGQKEGELDLVKAIQRSNDIYFYKVGEWLGIGKLNSWSKYFGLGQKSEIDLPFEASGLVPSPRWKKEVKTEGWYLGDTYITAIGQGNLQLTPLQVNQLSSVIAANGQLCQPTILKSKPSSCLDLKIKLENLDLVKKGMIEVCQKGGTAFPFFDFPFKTACKTGTAEIGLKEDEKTHAWFTVFAPADNPEVVMTVLIEEGGEGSADAAPLAKALLEYWFKDKF</sequence>
<feature type="modified residue" description="N6-carboxylysine" evidence="15">
    <location>
        <position position="245"/>
    </location>
</feature>
<dbReference type="Gene3D" id="3.90.1310.10">
    <property type="entry name" value="Penicillin-binding protein 2a (Domain 2)"/>
    <property type="match status" value="1"/>
</dbReference>
<dbReference type="Gene3D" id="3.40.710.10">
    <property type="entry name" value="DD-peptidase/beta-lactamase superfamily"/>
    <property type="match status" value="1"/>
</dbReference>
<dbReference type="Proteomes" id="UP000230093">
    <property type="component" value="Unassembled WGS sequence"/>
</dbReference>
<gene>
    <name evidence="19" type="ORF">COT75_00955</name>
</gene>
<dbReference type="SUPFAM" id="SSF56519">
    <property type="entry name" value="Penicillin binding protein dimerisation domain"/>
    <property type="match status" value="1"/>
</dbReference>
<dbReference type="PANTHER" id="PTHR30627">
    <property type="entry name" value="PEPTIDOGLYCAN D,D-TRANSPEPTIDASE"/>
    <property type="match status" value="1"/>
</dbReference>
<evidence type="ECO:0000256" key="5">
    <source>
        <dbReference type="ARBA" id="ARBA00022475"/>
    </source>
</evidence>
<keyword evidence="10" id="KW-0573">Peptidoglycan synthesis</keyword>
<keyword evidence="5" id="KW-1003">Cell membrane</keyword>
<dbReference type="InterPro" id="IPR050515">
    <property type="entry name" value="Beta-lactam/transpept"/>
</dbReference>
<dbReference type="InterPro" id="IPR001460">
    <property type="entry name" value="PCN-bd_Tpept"/>
</dbReference>
<protein>
    <recommendedName>
        <fullName evidence="4 16">Beta-lactamase</fullName>
        <ecNumber evidence="4 16">3.5.2.6</ecNumber>
    </recommendedName>
</protein>
<dbReference type="Pfam" id="PF00905">
    <property type="entry name" value="Transpeptidase"/>
    <property type="match status" value="1"/>
</dbReference>
<dbReference type="GO" id="GO:0009252">
    <property type="term" value="P:peptidoglycan biosynthetic process"/>
    <property type="evidence" value="ECO:0007669"/>
    <property type="project" value="UniProtKB-KW"/>
</dbReference>
<feature type="domain" description="Penicillin-binding protein dimerisation" evidence="18">
    <location>
        <begin position="68"/>
        <end position="139"/>
    </location>
</feature>
<evidence type="ECO:0000256" key="2">
    <source>
        <dbReference type="ARBA" id="ARBA00004236"/>
    </source>
</evidence>
<dbReference type="PANTHER" id="PTHR30627:SF2">
    <property type="entry name" value="PEPTIDOGLYCAN D,D-TRANSPEPTIDASE MRDA"/>
    <property type="match status" value="1"/>
</dbReference>
<evidence type="ECO:0000256" key="4">
    <source>
        <dbReference type="ARBA" id="ARBA00012865"/>
    </source>
</evidence>
<keyword evidence="14" id="KW-0961">Cell wall biogenesis/degradation</keyword>
<dbReference type="InterPro" id="IPR036138">
    <property type="entry name" value="PBP_dimer_sf"/>
</dbReference>
<evidence type="ECO:0000256" key="14">
    <source>
        <dbReference type="ARBA" id="ARBA00023316"/>
    </source>
</evidence>
<evidence type="ECO:0000256" key="11">
    <source>
        <dbReference type="ARBA" id="ARBA00022989"/>
    </source>
</evidence>
<evidence type="ECO:0000256" key="3">
    <source>
        <dbReference type="ARBA" id="ARBA00007898"/>
    </source>
</evidence>
<reference evidence="20" key="1">
    <citation type="submission" date="2017-09" db="EMBL/GenBank/DDBJ databases">
        <title>Depth-based differentiation of microbial function through sediment-hosted aquifers and enrichment of novel symbionts in the deep terrestrial subsurface.</title>
        <authorList>
            <person name="Probst A.J."/>
            <person name="Ladd B."/>
            <person name="Jarett J.K."/>
            <person name="Geller-Mcgrath D.E."/>
            <person name="Sieber C.M.K."/>
            <person name="Emerson J.B."/>
            <person name="Anantharaman K."/>
            <person name="Thomas B.C."/>
            <person name="Malmstrom R."/>
            <person name="Stieglmeier M."/>
            <person name="Klingl A."/>
            <person name="Woyke T."/>
            <person name="Ryan C.M."/>
            <person name="Banfield J.F."/>
        </authorList>
    </citation>
    <scope>NUCLEOTIDE SEQUENCE [LARGE SCALE GENOMIC DNA]</scope>
</reference>
<keyword evidence="11" id="KW-1133">Transmembrane helix</keyword>
<dbReference type="GO" id="GO:0008360">
    <property type="term" value="P:regulation of cell shape"/>
    <property type="evidence" value="ECO:0007669"/>
    <property type="project" value="UniProtKB-KW"/>
</dbReference>
<dbReference type="GO" id="GO:0008800">
    <property type="term" value="F:beta-lactamase activity"/>
    <property type="evidence" value="ECO:0007669"/>
    <property type="project" value="UniProtKB-UniRule"/>
</dbReference>
<accession>A0A2H0WAH9</accession>
<feature type="active site" description="Acyl-ester intermediate" evidence="15">
    <location>
        <position position="242"/>
    </location>
</feature>
<dbReference type="GO" id="GO:0017001">
    <property type="term" value="P:antibiotic catabolic process"/>
    <property type="evidence" value="ECO:0007669"/>
    <property type="project" value="InterPro"/>
</dbReference>
<evidence type="ECO:0000256" key="6">
    <source>
        <dbReference type="ARBA" id="ARBA00022692"/>
    </source>
</evidence>
<dbReference type="InterPro" id="IPR002137">
    <property type="entry name" value="Beta-lactam_class-D_AS"/>
</dbReference>
<comment type="subcellular location">
    <subcellularLocation>
        <location evidence="2">Cell membrane</location>
    </subcellularLocation>
    <subcellularLocation>
        <location evidence="1">Membrane</location>
        <topology evidence="1">Single-pass membrane protein</topology>
    </subcellularLocation>
</comment>
<evidence type="ECO:0000256" key="15">
    <source>
        <dbReference type="PIRSR" id="PIRSR602137-50"/>
    </source>
</evidence>
<evidence type="ECO:0000313" key="19">
    <source>
        <dbReference type="EMBL" id="PIS09565.1"/>
    </source>
</evidence>
<dbReference type="EC" id="3.5.2.6" evidence="4 16"/>
<dbReference type="GO" id="GO:0005886">
    <property type="term" value="C:plasma membrane"/>
    <property type="evidence" value="ECO:0007669"/>
    <property type="project" value="UniProtKB-SubCell"/>
</dbReference>
<comment type="catalytic activity">
    <reaction evidence="16">
        <text>a beta-lactam + H2O = a substituted beta-amino acid</text>
        <dbReference type="Rhea" id="RHEA:20401"/>
        <dbReference type="ChEBI" id="CHEBI:15377"/>
        <dbReference type="ChEBI" id="CHEBI:35627"/>
        <dbReference type="ChEBI" id="CHEBI:140347"/>
        <dbReference type="EC" id="3.5.2.6"/>
    </reaction>
</comment>
<keyword evidence="8 16" id="KW-0378">Hydrolase</keyword>
<evidence type="ECO:0000259" key="18">
    <source>
        <dbReference type="Pfam" id="PF03717"/>
    </source>
</evidence>
<keyword evidence="7" id="KW-0732">Signal</keyword>
<dbReference type="EMBL" id="PEZT01000003">
    <property type="protein sequence ID" value="PIS09565.1"/>
    <property type="molecule type" value="Genomic_DNA"/>
</dbReference>
<evidence type="ECO:0000256" key="13">
    <source>
        <dbReference type="ARBA" id="ARBA00023251"/>
    </source>
</evidence>
<feature type="domain" description="Penicillin-binding protein transpeptidase" evidence="17">
    <location>
        <begin position="171"/>
        <end position="499"/>
    </location>
</feature>
<dbReference type="GO" id="GO:0008658">
    <property type="term" value="F:penicillin binding"/>
    <property type="evidence" value="ECO:0007669"/>
    <property type="project" value="InterPro"/>
</dbReference>
<proteinExistence type="inferred from homology"/>
<evidence type="ECO:0000256" key="9">
    <source>
        <dbReference type="ARBA" id="ARBA00022960"/>
    </source>
</evidence>
<dbReference type="SUPFAM" id="SSF56601">
    <property type="entry name" value="beta-lactamase/transpeptidase-like"/>
    <property type="match status" value="1"/>
</dbReference>
<keyword evidence="6" id="KW-0812">Transmembrane</keyword>
<keyword evidence="13 16" id="KW-0046">Antibiotic resistance</keyword>
<dbReference type="InterPro" id="IPR012338">
    <property type="entry name" value="Beta-lactam/transpept-like"/>
</dbReference>
<comment type="similarity">
    <text evidence="3 16">Belongs to the class-D beta-lactamase family.</text>
</comment>
<dbReference type="GO" id="GO:0071972">
    <property type="term" value="F:peptidoglycan L,D-transpeptidase activity"/>
    <property type="evidence" value="ECO:0007669"/>
    <property type="project" value="TreeGrafter"/>
</dbReference>
<dbReference type="GO" id="GO:0071555">
    <property type="term" value="P:cell wall organization"/>
    <property type="evidence" value="ECO:0007669"/>
    <property type="project" value="UniProtKB-KW"/>
</dbReference>